<dbReference type="InterPro" id="IPR015424">
    <property type="entry name" value="PyrdxlP-dep_Trfase"/>
</dbReference>
<keyword evidence="1" id="KW-0808">Transferase</keyword>
<dbReference type="SUPFAM" id="SSF53383">
    <property type="entry name" value="PLP-dependent transferases"/>
    <property type="match status" value="1"/>
</dbReference>
<dbReference type="GO" id="GO:0004069">
    <property type="term" value="F:L-aspartate:2-oxoglutarate aminotransferase activity"/>
    <property type="evidence" value="ECO:0007669"/>
    <property type="project" value="InterPro"/>
</dbReference>
<dbReference type="PANTHER" id="PTHR43799:SF1">
    <property type="entry name" value="ASPARTATE AMINOTRANSFERASE"/>
    <property type="match status" value="1"/>
</dbReference>
<dbReference type="Proteomes" id="UP000028525">
    <property type="component" value="Unassembled WGS sequence"/>
</dbReference>
<dbReference type="InterPro" id="IPR024551">
    <property type="entry name" value="AspAT_Ic"/>
</dbReference>
<evidence type="ECO:0000313" key="1">
    <source>
        <dbReference type="EMBL" id="KEZ91092.1"/>
    </source>
</evidence>
<accession>A0A084JQ58</accession>
<protein>
    <submittedName>
        <fullName evidence="1">Aminotransferase</fullName>
    </submittedName>
</protein>
<dbReference type="PANTHER" id="PTHR43799">
    <property type="entry name" value="AMINOTRANSFERASE, PUTATIVE-RELATED"/>
    <property type="match status" value="1"/>
</dbReference>
<gene>
    <name evidence="1" type="ORF">IO98_04860</name>
</gene>
<dbReference type="InterPro" id="IPR015422">
    <property type="entry name" value="PyrdxlP-dep_Trfase_small"/>
</dbReference>
<organism evidence="1 2">
    <name type="scientific">Lacrimispora celerecrescens</name>
    <dbReference type="NCBI Taxonomy" id="29354"/>
    <lineage>
        <taxon>Bacteria</taxon>
        <taxon>Bacillati</taxon>
        <taxon>Bacillota</taxon>
        <taxon>Clostridia</taxon>
        <taxon>Lachnospirales</taxon>
        <taxon>Lachnospiraceae</taxon>
        <taxon>Lacrimispora</taxon>
    </lineage>
</organism>
<keyword evidence="2" id="KW-1185">Reference proteome</keyword>
<reference evidence="1 2" key="1">
    <citation type="submission" date="2014-07" db="EMBL/GenBank/DDBJ databases">
        <title>Draft genome of Clostridium celerecrescens 152B isolated from sediments associated with methane hydrate from Krishna Godavari basin.</title>
        <authorList>
            <person name="Honkalas V.S."/>
            <person name="Dabir A.P."/>
            <person name="Arora P."/>
            <person name="Dhakephalkar P.K."/>
        </authorList>
    </citation>
    <scope>NUCLEOTIDE SEQUENCE [LARGE SCALE GENOMIC DNA]</scope>
    <source>
        <strain evidence="1 2">152B</strain>
    </source>
</reference>
<dbReference type="Gene3D" id="3.40.640.10">
    <property type="entry name" value="Type I PLP-dependent aspartate aminotransferase-like (Major domain)"/>
    <property type="match status" value="1"/>
</dbReference>
<proteinExistence type="predicted"/>
<comment type="caution">
    <text evidence="1">The sequence shown here is derived from an EMBL/GenBank/DDBJ whole genome shotgun (WGS) entry which is preliminary data.</text>
</comment>
<dbReference type="OrthoDB" id="9802328at2"/>
<dbReference type="STRING" id="29354.IO98_04860"/>
<dbReference type="EMBL" id="JPME01000007">
    <property type="protein sequence ID" value="KEZ91092.1"/>
    <property type="molecule type" value="Genomic_DNA"/>
</dbReference>
<dbReference type="RefSeq" id="WP_038278488.1">
    <property type="nucleotide sequence ID" value="NZ_JPME01000007.1"/>
</dbReference>
<dbReference type="Pfam" id="PF12897">
    <property type="entry name" value="Asp_aminotransf"/>
    <property type="match status" value="1"/>
</dbReference>
<name>A0A084JQ58_9FIRM</name>
<keyword evidence="1" id="KW-0032">Aminotransferase</keyword>
<evidence type="ECO:0000313" key="2">
    <source>
        <dbReference type="Proteomes" id="UP000028525"/>
    </source>
</evidence>
<dbReference type="Gene3D" id="3.90.1150.10">
    <property type="entry name" value="Aspartate Aminotransferase, domain 1"/>
    <property type="match status" value="1"/>
</dbReference>
<dbReference type="InterPro" id="IPR015421">
    <property type="entry name" value="PyrdxlP-dep_Trfase_major"/>
</dbReference>
<sequence length="428" mass="48176">MKPYVEMTKEELQELRKQLHVQYKEFQGKDLRLDMSRGKPSTEQLDISMGMMDVLSSNDDLTCDDGTDCRNYGVLDGIKEAKELLADMMEVAPDHIIIYGNSSLNVMYDTVSRSMTHGVMGSTPWSKLDKVKFLCPVPGYDRHFSITEYFGIEMVNVPMTPTGPDMDMVEELVANDDSIKGIWCVPKYSNPQGISYSDDTVRRFARLKPAAKDFRIYWDNAYTIHHLYDRDQDHLIEILAECKRAGNPDMVYKFASTSKVSFPGSGIATIAASQNNLVDIMKQLKIQTIGHDKVNQLRHVRFFGDIHGMVEHMRKHADIMRPKFEAVNQILERELGGLGIGEWTSPKGGYFISFDSLNGCAKAIVARCKKSGLVMTGAGATYPYGKDPRDNNIRIAPSYPPLSDLILAMELFALCVKIVSIDKILKES</sequence>
<dbReference type="AlphaFoldDB" id="A0A084JQ58"/>